<dbReference type="PANTHER" id="PTHR11659:SF0">
    <property type="entry name" value="GLUTAMYL-TRNA(GLN) AMIDOTRANSFERASE SUBUNIT B, MITOCHONDRIAL"/>
    <property type="match status" value="1"/>
</dbReference>
<evidence type="ECO:0000313" key="6">
    <source>
        <dbReference type="EMBL" id="TSC93982.1"/>
    </source>
</evidence>
<evidence type="ECO:0000256" key="1">
    <source>
        <dbReference type="ARBA" id="ARBA00022598"/>
    </source>
</evidence>
<dbReference type="GO" id="GO:0016740">
    <property type="term" value="F:transferase activity"/>
    <property type="evidence" value="ECO:0007669"/>
    <property type="project" value="UniProtKB-KW"/>
</dbReference>
<dbReference type="InterPro" id="IPR006075">
    <property type="entry name" value="Asn/Gln-tRNA_Trfase_suB/E_cat"/>
</dbReference>
<protein>
    <submittedName>
        <fullName evidence="6">Aspartyl-tRNA(Asn)/glutamyl-tRNA (Gln) amidotransferase subunit B</fullName>
    </submittedName>
</protein>
<accession>A0A554LMA0</accession>
<keyword evidence="6" id="KW-0808">Transferase</keyword>
<dbReference type="InterPro" id="IPR014746">
    <property type="entry name" value="Gln_synth/guanido_kin_cat_dom"/>
</dbReference>
<reference evidence="6 7" key="1">
    <citation type="submission" date="2017-07" db="EMBL/GenBank/DDBJ databases">
        <title>Mechanisms for carbon and nitrogen cycling indicate functional differentiation within the Candidate Phyla Radiation.</title>
        <authorList>
            <person name="Danczak R.E."/>
            <person name="Johnston M.D."/>
            <person name="Kenah C."/>
            <person name="Slattery M."/>
            <person name="Wrighton K.C."/>
            <person name="Wilkins M.J."/>
        </authorList>
    </citation>
    <scope>NUCLEOTIDE SEQUENCE [LARGE SCALE GENOMIC DNA]</scope>
    <source>
        <strain evidence="6">Athens1014_28</strain>
    </source>
</reference>
<dbReference type="GO" id="GO:0005524">
    <property type="term" value="F:ATP binding"/>
    <property type="evidence" value="ECO:0007669"/>
    <property type="project" value="UniProtKB-KW"/>
</dbReference>
<dbReference type="GO" id="GO:0050567">
    <property type="term" value="F:glutaminyl-tRNA synthase (glutamine-hydrolyzing) activity"/>
    <property type="evidence" value="ECO:0007669"/>
    <property type="project" value="TreeGrafter"/>
</dbReference>
<dbReference type="InterPro" id="IPR017958">
    <property type="entry name" value="Gln-tRNA_amidoTrfase_suB_CS"/>
</dbReference>
<dbReference type="AlphaFoldDB" id="A0A554LMA0"/>
<name>A0A554LMA0_9BACT</name>
<proteinExistence type="predicted"/>
<dbReference type="EMBL" id="VMGN01000023">
    <property type="protein sequence ID" value="TSC93982.1"/>
    <property type="molecule type" value="Genomic_DNA"/>
</dbReference>
<keyword evidence="2" id="KW-0547">Nucleotide-binding</keyword>
<evidence type="ECO:0000259" key="5">
    <source>
        <dbReference type="Pfam" id="PF02934"/>
    </source>
</evidence>
<comment type="caution">
    <text evidence="6">The sequence shown here is derived from an EMBL/GenBank/DDBJ whole genome shotgun (WGS) entry which is preliminary data.</text>
</comment>
<dbReference type="SUPFAM" id="SSF55931">
    <property type="entry name" value="Glutamine synthetase/guanido kinase"/>
    <property type="match status" value="1"/>
</dbReference>
<dbReference type="Pfam" id="PF02934">
    <property type="entry name" value="GatB_N"/>
    <property type="match status" value="1"/>
</dbReference>
<evidence type="ECO:0000256" key="4">
    <source>
        <dbReference type="ARBA" id="ARBA00022917"/>
    </source>
</evidence>
<dbReference type="GO" id="GO:0070681">
    <property type="term" value="P:glutaminyl-tRNAGln biosynthesis via transamidation"/>
    <property type="evidence" value="ECO:0007669"/>
    <property type="project" value="TreeGrafter"/>
</dbReference>
<dbReference type="PROSITE" id="PS01234">
    <property type="entry name" value="GATB"/>
    <property type="match status" value="1"/>
</dbReference>
<dbReference type="GO" id="GO:0006412">
    <property type="term" value="P:translation"/>
    <property type="evidence" value="ECO:0007669"/>
    <property type="project" value="UniProtKB-KW"/>
</dbReference>
<feature type="domain" description="Aspartyl/Glutamyl-tRNA(Gln) amidotransferase subunit B/E catalytic" evidence="5">
    <location>
        <begin position="7"/>
        <end position="202"/>
    </location>
</feature>
<evidence type="ECO:0000313" key="7">
    <source>
        <dbReference type="Proteomes" id="UP000316495"/>
    </source>
</evidence>
<evidence type="ECO:0000256" key="2">
    <source>
        <dbReference type="ARBA" id="ARBA00022741"/>
    </source>
</evidence>
<evidence type="ECO:0000256" key="3">
    <source>
        <dbReference type="ARBA" id="ARBA00022840"/>
    </source>
</evidence>
<dbReference type="PANTHER" id="PTHR11659">
    <property type="entry name" value="GLUTAMYL-TRNA GLN AMIDOTRANSFERASE SUBUNIT B MITOCHONDRIAL AND PROKARYOTIC PET112-RELATED"/>
    <property type="match status" value="1"/>
</dbReference>
<keyword evidence="4" id="KW-0648">Protein biosynthesis</keyword>
<keyword evidence="3" id="KW-0067">ATP-binding</keyword>
<dbReference type="InterPro" id="IPR017959">
    <property type="entry name" value="Asn/Gln-tRNA_amidoTrfase_suB/E"/>
</dbReference>
<organism evidence="6 7">
    <name type="scientific">Candidatus Berkelbacteria bacterium Athens1014_28</name>
    <dbReference type="NCBI Taxonomy" id="2017145"/>
    <lineage>
        <taxon>Bacteria</taxon>
        <taxon>Candidatus Berkelbacteria</taxon>
    </lineage>
</organism>
<dbReference type="Proteomes" id="UP000316495">
    <property type="component" value="Unassembled WGS sequence"/>
</dbReference>
<gene>
    <name evidence="6" type="ORF">Athens101428_456</name>
</gene>
<sequence>MDNFETTIGLEIHCQLKTKSKMFCRCNNDSESSKPNTNVCPVCLGMPGTLPVANKQAIEWTIKTGIALGAEILPESKFDRKHYFYPDLPKGYQISQYDMPFCHGGQIEIGGKIIHLNRIHLEEDAGKLTHPAGEKYSLVDLNRAGTPLMEIVTEPDISSPAEAKQVVEELRLNLRYLGVSDADMEKGHLRCDANISVTSKKQDTN</sequence>
<keyword evidence="1" id="KW-0436">Ligase</keyword>